<evidence type="ECO:0000313" key="2">
    <source>
        <dbReference type="EMBL" id="OAT32555.1"/>
    </source>
</evidence>
<dbReference type="InterPro" id="IPR057382">
    <property type="entry name" value="TseH"/>
</dbReference>
<feature type="domain" description="Type VI secretion system effector TseH-like" evidence="1">
    <location>
        <begin position="45"/>
        <end position="172"/>
    </location>
</feature>
<dbReference type="Proteomes" id="UP000078410">
    <property type="component" value="Unassembled WGS sequence"/>
</dbReference>
<accession>A0A1B7IRX9</accession>
<dbReference type="AlphaFoldDB" id="A0A1B7IRX9"/>
<dbReference type="Pfam" id="PF25218">
    <property type="entry name" value="TseH"/>
    <property type="match status" value="1"/>
</dbReference>
<evidence type="ECO:0000259" key="1">
    <source>
        <dbReference type="Pfam" id="PF25218"/>
    </source>
</evidence>
<evidence type="ECO:0000313" key="3">
    <source>
        <dbReference type="Proteomes" id="UP000078410"/>
    </source>
</evidence>
<proteinExistence type="predicted"/>
<organism evidence="2 3">
    <name type="scientific">Buttiauxella brennerae ATCC 51605</name>
    <dbReference type="NCBI Taxonomy" id="1354251"/>
    <lineage>
        <taxon>Bacteria</taxon>
        <taxon>Pseudomonadati</taxon>
        <taxon>Pseudomonadota</taxon>
        <taxon>Gammaproteobacteria</taxon>
        <taxon>Enterobacterales</taxon>
        <taxon>Enterobacteriaceae</taxon>
        <taxon>Buttiauxella</taxon>
    </lineage>
</organism>
<protein>
    <submittedName>
        <fullName evidence="2">Core protein</fullName>
    </submittedName>
</protein>
<keyword evidence="3" id="KW-1185">Reference proteome</keyword>
<sequence length="177" mass="19492">MAGGWNSYQYPLSPVTQIDPLGLDACKILYPDYPIEYMDGKTSTWLGGHGGILGYDKNGTTKYYEYGRYAPGLKGIVGAKLSADDGNVRSISMPDLVLGKDGNPTDESLEKLKANLSKKAGKNTNAELTCSKNVDEKKLYEYIDKIANDKDRPKYDWNPLSANQCRSFAENAFEAGQ</sequence>
<dbReference type="PATRIC" id="fig|1354251.4.peg.1467"/>
<reference evidence="2 3" key="1">
    <citation type="submission" date="2016-04" db="EMBL/GenBank/DDBJ databases">
        <title>ATOL: Assembling a taxonomically balanced genome-scale reconstruction of the evolutionary history of the Enterobacteriaceae.</title>
        <authorList>
            <person name="Plunkett G.III."/>
            <person name="Neeno-Eckwall E.C."/>
            <person name="Glasner J.D."/>
            <person name="Perna N.T."/>
        </authorList>
    </citation>
    <scope>NUCLEOTIDE SEQUENCE [LARGE SCALE GENOMIC DNA]</scope>
    <source>
        <strain evidence="2 3">ATCC 51605</strain>
    </source>
</reference>
<comment type="caution">
    <text evidence="2">The sequence shown here is derived from an EMBL/GenBank/DDBJ whole genome shotgun (WGS) entry which is preliminary data.</text>
</comment>
<gene>
    <name evidence="2" type="ORF">M975_1426</name>
</gene>
<name>A0A1B7IRX9_9ENTR</name>
<dbReference type="EMBL" id="LXER01000012">
    <property type="protein sequence ID" value="OAT32555.1"/>
    <property type="molecule type" value="Genomic_DNA"/>
</dbReference>